<gene>
    <name evidence="2" type="primary">Acey_s0009.g741</name>
    <name evidence="2" type="ORF">Y032_0009g741</name>
</gene>
<evidence type="ECO:0000313" key="2">
    <source>
        <dbReference type="EMBL" id="EYC27458.1"/>
    </source>
</evidence>
<dbReference type="EMBL" id="JARK01001345">
    <property type="protein sequence ID" value="EYC27458.1"/>
    <property type="molecule type" value="Genomic_DNA"/>
</dbReference>
<dbReference type="OrthoDB" id="5824327at2759"/>
<keyword evidence="3" id="KW-1185">Reference proteome</keyword>
<reference evidence="3" key="1">
    <citation type="journal article" date="2015" name="Nat. Genet.">
        <title>The genome and transcriptome of the zoonotic hookworm Ancylostoma ceylanicum identify infection-specific gene families.</title>
        <authorList>
            <person name="Schwarz E.M."/>
            <person name="Hu Y."/>
            <person name="Antoshechkin I."/>
            <person name="Miller M.M."/>
            <person name="Sternberg P.W."/>
            <person name="Aroian R.V."/>
        </authorList>
    </citation>
    <scope>NUCLEOTIDE SEQUENCE</scope>
    <source>
        <strain evidence="3">HY135</strain>
    </source>
</reference>
<evidence type="ECO:0000256" key="1">
    <source>
        <dbReference type="SAM" id="MobiDB-lite"/>
    </source>
</evidence>
<dbReference type="AlphaFoldDB" id="A0A016VL10"/>
<dbReference type="Proteomes" id="UP000024635">
    <property type="component" value="Unassembled WGS sequence"/>
</dbReference>
<protein>
    <recommendedName>
        <fullName evidence="4">DUF3677 domain-containing protein</fullName>
    </recommendedName>
</protein>
<feature type="region of interest" description="Disordered" evidence="1">
    <location>
        <begin position="24"/>
        <end position="55"/>
    </location>
</feature>
<name>A0A016VL10_9BILA</name>
<dbReference type="GO" id="GO:0032039">
    <property type="term" value="C:integrator complex"/>
    <property type="evidence" value="ECO:0007669"/>
    <property type="project" value="InterPro"/>
</dbReference>
<dbReference type="PANTHER" id="PTHR21224:SF1">
    <property type="entry name" value="INTEGRATOR COMPLEX SUBUNIT 1"/>
    <property type="match status" value="1"/>
</dbReference>
<proteinExistence type="predicted"/>
<evidence type="ECO:0008006" key="4">
    <source>
        <dbReference type="Google" id="ProtNLM"/>
    </source>
</evidence>
<evidence type="ECO:0000313" key="3">
    <source>
        <dbReference type="Proteomes" id="UP000024635"/>
    </source>
</evidence>
<accession>A0A016VL10</accession>
<feature type="compositionally biased region" description="Low complexity" evidence="1">
    <location>
        <begin position="41"/>
        <end position="51"/>
    </location>
</feature>
<dbReference type="InterPro" id="IPR038902">
    <property type="entry name" value="INTS1"/>
</dbReference>
<comment type="caution">
    <text evidence="2">The sequence shown here is derived from an EMBL/GenBank/DDBJ whole genome shotgun (WGS) entry which is preliminary data.</text>
</comment>
<dbReference type="GO" id="GO:0034474">
    <property type="term" value="P:U2 snRNA 3'-end processing"/>
    <property type="evidence" value="ECO:0007669"/>
    <property type="project" value="InterPro"/>
</dbReference>
<dbReference type="PANTHER" id="PTHR21224">
    <property type="entry name" value="INTEGRATOR COMPLEX SUBUNIT 1"/>
    <property type="match status" value="1"/>
</dbReference>
<organism evidence="2 3">
    <name type="scientific">Ancylostoma ceylanicum</name>
    <dbReference type="NCBI Taxonomy" id="53326"/>
    <lineage>
        <taxon>Eukaryota</taxon>
        <taxon>Metazoa</taxon>
        <taxon>Ecdysozoa</taxon>
        <taxon>Nematoda</taxon>
        <taxon>Chromadorea</taxon>
        <taxon>Rhabditida</taxon>
        <taxon>Rhabditina</taxon>
        <taxon>Rhabditomorpha</taxon>
        <taxon>Strongyloidea</taxon>
        <taxon>Ancylostomatidae</taxon>
        <taxon>Ancylostomatinae</taxon>
        <taxon>Ancylostoma</taxon>
    </lineage>
</organism>
<sequence>MIPLKPKSKAKGLMKSVPTGMLAPKSLAAKPGKHQKPAFPSTSSSSISISSLGGGPTAAVGVRPALDESWREFCEITTVDFATYATSIQEAIEQGKFNKLARLLAAAFRTFIEKKADQNKFFIEYQLLTIAALTIKEYNEKLQHVALQKCLLNLLCRMKPMNAERQALIAAMTVTLASGQTIWDPYYMTAFLHDSLGDRNWINKPSSSFISAQIIKSLGTVYPTKDMFAACNLEIDFDFIPDGLGIAIDRYPSPHAKEEIATIALNALAPWWEMRADTTPVLFLRALAPLMALPDVRFNVVKRIDGWLQHVKVVCEVLQKHILATS</sequence>
<dbReference type="STRING" id="53326.A0A016VL10"/>